<keyword evidence="5" id="KW-1185">Reference proteome</keyword>
<feature type="chain" id="PRO_5035848884" evidence="3">
    <location>
        <begin position="26"/>
        <end position="122"/>
    </location>
</feature>
<dbReference type="PANTHER" id="PTHR23201:SF154">
    <property type="entry name" value="GIBBERELLIN-REGULATED PROTEIN 9"/>
    <property type="match status" value="1"/>
</dbReference>
<dbReference type="GO" id="GO:0009740">
    <property type="term" value="P:gibberellic acid mediated signaling pathway"/>
    <property type="evidence" value="ECO:0007669"/>
    <property type="project" value="UniProtKB-KW"/>
</dbReference>
<accession>A0A8T2BY24</accession>
<reference evidence="4 5" key="1">
    <citation type="submission" date="2020-12" db="EMBL/GenBank/DDBJ databases">
        <title>Concerted genomic and epigenomic changes stabilize Arabidopsis allopolyploids.</title>
        <authorList>
            <person name="Chen Z."/>
        </authorList>
    </citation>
    <scope>NUCLEOTIDE SEQUENCE [LARGE SCALE GENOMIC DNA]</scope>
    <source>
        <strain evidence="4">Allo738</strain>
        <tissue evidence="4">Leaf</tissue>
    </source>
</reference>
<feature type="signal peptide" evidence="3">
    <location>
        <begin position="1"/>
        <end position="25"/>
    </location>
</feature>
<protein>
    <submittedName>
        <fullName evidence="4">Gibberellin regulated protein</fullName>
    </submittedName>
</protein>
<organism evidence="4 5">
    <name type="scientific">Arabidopsis thaliana x Arabidopsis arenosa</name>
    <dbReference type="NCBI Taxonomy" id="1240361"/>
    <lineage>
        <taxon>Eukaryota</taxon>
        <taxon>Viridiplantae</taxon>
        <taxon>Streptophyta</taxon>
        <taxon>Embryophyta</taxon>
        <taxon>Tracheophyta</taxon>
        <taxon>Spermatophyta</taxon>
        <taxon>Magnoliopsida</taxon>
        <taxon>eudicotyledons</taxon>
        <taxon>Gunneridae</taxon>
        <taxon>Pentapetalae</taxon>
        <taxon>rosids</taxon>
        <taxon>malvids</taxon>
        <taxon>Brassicales</taxon>
        <taxon>Brassicaceae</taxon>
        <taxon>Camelineae</taxon>
        <taxon>Arabidopsis</taxon>
    </lineage>
</organism>
<dbReference type="Pfam" id="PF02704">
    <property type="entry name" value="GASA"/>
    <property type="match status" value="1"/>
</dbReference>
<comment type="similarity">
    <text evidence="1">Belongs to the GASA family.</text>
</comment>
<evidence type="ECO:0000313" key="5">
    <source>
        <dbReference type="Proteomes" id="UP000694240"/>
    </source>
</evidence>
<evidence type="ECO:0000256" key="1">
    <source>
        <dbReference type="ARBA" id="ARBA00010582"/>
    </source>
</evidence>
<name>A0A8T2BY24_9BRAS</name>
<evidence type="ECO:0000256" key="2">
    <source>
        <dbReference type="ARBA" id="ARBA00022941"/>
    </source>
</evidence>
<keyword evidence="2" id="KW-0939">Gibberellin signaling pathway</keyword>
<evidence type="ECO:0000256" key="3">
    <source>
        <dbReference type="SAM" id="SignalP"/>
    </source>
</evidence>
<comment type="caution">
    <text evidence="4">The sequence shown here is derived from an EMBL/GenBank/DDBJ whole genome shotgun (WGS) entry which is preliminary data.</text>
</comment>
<dbReference type="EMBL" id="JAEFBK010000006">
    <property type="protein sequence ID" value="KAG7592658.1"/>
    <property type="molecule type" value="Genomic_DNA"/>
</dbReference>
<dbReference type="PANTHER" id="PTHR23201">
    <property type="entry name" value="EXTENSIN, PROLINE-RICH PROTEIN"/>
    <property type="match status" value="1"/>
</dbReference>
<proteinExistence type="inferred from homology"/>
<dbReference type="Proteomes" id="UP000694240">
    <property type="component" value="Chromosome 6"/>
</dbReference>
<dbReference type="InterPro" id="IPR003854">
    <property type="entry name" value="GASA"/>
</dbReference>
<sequence length="122" mass="13335">MKKMNVVAFVMLIISFLLLLSQVLAELSSSSNNETSSVSQIQTNDENQTAAFKRTYHHRPRINCGHACARRCSKTSRKKVCHRACGSCCAKCQCVPPGTSGNTAACPCYANIRTHGNKLKCP</sequence>
<keyword evidence="3" id="KW-0732">Signal</keyword>
<evidence type="ECO:0000313" key="4">
    <source>
        <dbReference type="EMBL" id="KAG7592658.1"/>
    </source>
</evidence>
<gene>
    <name evidence="4" type="ORF">ISN45_Aa01g015210</name>
</gene>
<dbReference type="AlphaFoldDB" id="A0A8T2BY24"/>